<reference evidence="3 4" key="1">
    <citation type="journal article" date="2015" name="Sci. Rep.">
        <title>Genome of the facultative scuticociliatosis pathogen Pseudocohnilembus persalinus provides insight into its virulence through horizontal gene transfer.</title>
        <authorList>
            <person name="Xiong J."/>
            <person name="Wang G."/>
            <person name="Cheng J."/>
            <person name="Tian M."/>
            <person name="Pan X."/>
            <person name="Warren A."/>
            <person name="Jiang C."/>
            <person name="Yuan D."/>
            <person name="Miao W."/>
        </authorList>
    </citation>
    <scope>NUCLEOTIDE SEQUENCE [LARGE SCALE GENOMIC DNA]</scope>
    <source>
        <strain evidence="3">36N120E</strain>
    </source>
</reference>
<evidence type="ECO:0008006" key="5">
    <source>
        <dbReference type="Google" id="ProtNLM"/>
    </source>
</evidence>
<feature type="compositionally biased region" description="Low complexity" evidence="1">
    <location>
        <begin position="187"/>
        <end position="216"/>
    </location>
</feature>
<evidence type="ECO:0000313" key="3">
    <source>
        <dbReference type="EMBL" id="KRX04837.1"/>
    </source>
</evidence>
<sequence length="270" mass="31550">MCLSYCDFSVKNKNAITDVECCGCSLCKIDCCNCLIGCIACAWVGACCTGVIDFIKDVFYISFSFLCFIAFFLCGGPFVYSIVIFASQNDNPPYCDKIRNYLLISDYYNYPAESQQYNQNQIDDAQQQKLQSEIIQQQNQVKNETNSQQLQTKKDDKKQIKDKLIDLKEKTVGAFKGIFSKKEVNSDNQHQYQNQSEQEQQKQQMQKQQLQHQQQNQQQQFQSQEQYLQQQFNQQNQLQLQLQQQDQQQIDKYFGPGQQPPQYVLQQKQK</sequence>
<dbReference type="Proteomes" id="UP000054937">
    <property type="component" value="Unassembled WGS sequence"/>
</dbReference>
<feature type="transmembrane region" description="Helical" evidence="2">
    <location>
        <begin position="58"/>
        <end position="86"/>
    </location>
</feature>
<feature type="region of interest" description="Disordered" evidence="1">
    <location>
        <begin position="249"/>
        <end position="270"/>
    </location>
</feature>
<protein>
    <recommendedName>
        <fullName evidence="5">Transmembrane protein</fullName>
    </recommendedName>
</protein>
<evidence type="ECO:0000313" key="4">
    <source>
        <dbReference type="Proteomes" id="UP000054937"/>
    </source>
</evidence>
<accession>A0A0V0QSF5</accession>
<evidence type="ECO:0000256" key="1">
    <source>
        <dbReference type="SAM" id="MobiDB-lite"/>
    </source>
</evidence>
<name>A0A0V0QSF5_PSEPJ</name>
<dbReference type="AlphaFoldDB" id="A0A0V0QSF5"/>
<feature type="compositionally biased region" description="Low complexity" evidence="1">
    <location>
        <begin position="256"/>
        <end position="270"/>
    </location>
</feature>
<proteinExistence type="predicted"/>
<comment type="caution">
    <text evidence="3">The sequence shown here is derived from an EMBL/GenBank/DDBJ whole genome shotgun (WGS) entry which is preliminary data.</text>
</comment>
<dbReference type="EMBL" id="LDAU01000110">
    <property type="protein sequence ID" value="KRX04837.1"/>
    <property type="molecule type" value="Genomic_DNA"/>
</dbReference>
<dbReference type="InParanoid" id="A0A0V0QSF5"/>
<gene>
    <name evidence="3" type="ORF">PPERSA_06471</name>
</gene>
<evidence type="ECO:0000256" key="2">
    <source>
        <dbReference type="SAM" id="Phobius"/>
    </source>
</evidence>
<keyword evidence="2" id="KW-0472">Membrane</keyword>
<keyword evidence="2" id="KW-1133">Transmembrane helix</keyword>
<keyword evidence="4" id="KW-1185">Reference proteome</keyword>
<organism evidence="3 4">
    <name type="scientific">Pseudocohnilembus persalinus</name>
    <name type="common">Ciliate</name>
    <dbReference type="NCBI Taxonomy" id="266149"/>
    <lineage>
        <taxon>Eukaryota</taxon>
        <taxon>Sar</taxon>
        <taxon>Alveolata</taxon>
        <taxon>Ciliophora</taxon>
        <taxon>Intramacronucleata</taxon>
        <taxon>Oligohymenophorea</taxon>
        <taxon>Scuticociliatia</taxon>
        <taxon>Philasterida</taxon>
        <taxon>Pseudocohnilembidae</taxon>
        <taxon>Pseudocohnilembus</taxon>
    </lineage>
</organism>
<keyword evidence="2" id="KW-0812">Transmembrane</keyword>
<feature type="region of interest" description="Disordered" evidence="1">
    <location>
        <begin position="185"/>
        <end position="216"/>
    </location>
</feature>